<dbReference type="InterPro" id="IPR007419">
    <property type="entry name" value="BFD-like_2Fe2S-bd_dom"/>
</dbReference>
<proteinExistence type="inferred from homology"/>
<dbReference type="PANTHER" id="PTHR37424:SF1">
    <property type="entry name" value="BACTERIOFERRITIN-ASSOCIATED FERREDOXIN"/>
    <property type="match status" value="1"/>
</dbReference>
<comment type="caution">
    <text evidence="11">The sequence shown here is derived from an EMBL/GenBank/DDBJ whole genome shotgun (WGS) entry which is preliminary data.</text>
</comment>
<dbReference type="RefSeq" id="WP_110571742.1">
    <property type="nucleotide sequence ID" value="NZ_QKLW01000001.1"/>
</dbReference>
<dbReference type="InterPro" id="IPR041854">
    <property type="entry name" value="BFD-like_2Fe2S-bd_dom_sf"/>
</dbReference>
<keyword evidence="12" id="KW-1185">Reference proteome</keyword>
<name>A0A318V9D8_9GAMM</name>
<accession>A0A318V9D8</accession>
<comment type="cofactor">
    <cofactor evidence="7">
        <name>[2Fe-2S] cluster</name>
        <dbReference type="ChEBI" id="CHEBI:190135"/>
    </cofactor>
</comment>
<comment type="similarity">
    <text evidence="9">Belongs to the Bfd family.</text>
</comment>
<keyword evidence="1" id="KW-0813">Transport</keyword>
<feature type="domain" description="BFD-like [2Fe-2S]-binding" evidence="10">
    <location>
        <begin position="2"/>
        <end position="50"/>
    </location>
</feature>
<gene>
    <name evidence="11" type="ORF">DFP75_101312</name>
</gene>
<dbReference type="Proteomes" id="UP000247551">
    <property type="component" value="Unassembled WGS sequence"/>
</dbReference>
<keyword evidence="5" id="KW-0408">Iron</keyword>
<keyword evidence="6" id="KW-0411">Iron-sulfur</keyword>
<evidence type="ECO:0000256" key="9">
    <source>
        <dbReference type="ARBA" id="ARBA00046332"/>
    </source>
</evidence>
<evidence type="ECO:0000256" key="7">
    <source>
        <dbReference type="ARBA" id="ARBA00034078"/>
    </source>
</evidence>
<sequence>MYVCICNKVSDREIKASIQEGATTMRELYKEHNIGSQCGKCCQCAKKLLNSELIKIADTQVQVA</sequence>
<evidence type="ECO:0000256" key="8">
    <source>
        <dbReference type="ARBA" id="ARBA00039386"/>
    </source>
</evidence>
<protein>
    <recommendedName>
        <fullName evidence="8">Bacterioferritin-associated ferredoxin</fullName>
    </recommendedName>
</protein>
<evidence type="ECO:0000256" key="1">
    <source>
        <dbReference type="ARBA" id="ARBA00022448"/>
    </source>
</evidence>
<dbReference type="GO" id="GO:0046872">
    <property type="term" value="F:metal ion binding"/>
    <property type="evidence" value="ECO:0007669"/>
    <property type="project" value="UniProtKB-KW"/>
</dbReference>
<dbReference type="GO" id="GO:0051537">
    <property type="term" value="F:2 iron, 2 sulfur cluster binding"/>
    <property type="evidence" value="ECO:0007669"/>
    <property type="project" value="UniProtKB-KW"/>
</dbReference>
<evidence type="ECO:0000313" key="12">
    <source>
        <dbReference type="Proteomes" id="UP000247551"/>
    </source>
</evidence>
<keyword evidence="3" id="KW-0479">Metal-binding</keyword>
<evidence type="ECO:0000256" key="6">
    <source>
        <dbReference type="ARBA" id="ARBA00023014"/>
    </source>
</evidence>
<dbReference type="Pfam" id="PF04324">
    <property type="entry name" value="Fer2_BFD"/>
    <property type="match status" value="1"/>
</dbReference>
<dbReference type="Gene3D" id="1.10.10.1100">
    <property type="entry name" value="BFD-like [2Fe-2S]-binding domain"/>
    <property type="match status" value="1"/>
</dbReference>
<evidence type="ECO:0000256" key="3">
    <source>
        <dbReference type="ARBA" id="ARBA00022723"/>
    </source>
</evidence>
<evidence type="ECO:0000259" key="10">
    <source>
        <dbReference type="Pfam" id="PF04324"/>
    </source>
</evidence>
<keyword evidence="4" id="KW-0249">Electron transport</keyword>
<dbReference type="InterPro" id="IPR052371">
    <property type="entry name" value="BFD-associated_ferredoxin"/>
</dbReference>
<dbReference type="EMBL" id="QKLW01000001">
    <property type="protein sequence ID" value="PYF84287.1"/>
    <property type="molecule type" value="Genomic_DNA"/>
</dbReference>
<evidence type="ECO:0000256" key="5">
    <source>
        <dbReference type="ARBA" id="ARBA00023004"/>
    </source>
</evidence>
<dbReference type="AlphaFoldDB" id="A0A318V9D8"/>
<keyword evidence="2" id="KW-0001">2Fe-2S</keyword>
<dbReference type="PANTHER" id="PTHR37424">
    <property type="entry name" value="BACTERIOFERRITIN-ASSOCIATED FERREDOXIN"/>
    <property type="match status" value="1"/>
</dbReference>
<evidence type="ECO:0000256" key="4">
    <source>
        <dbReference type="ARBA" id="ARBA00022982"/>
    </source>
</evidence>
<evidence type="ECO:0000313" key="11">
    <source>
        <dbReference type="EMBL" id="PYF84287.1"/>
    </source>
</evidence>
<evidence type="ECO:0000256" key="2">
    <source>
        <dbReference type="ARBA" id="ARBA00022714"/>
    </source>
</evidence>
<organism evidence="11 12">
    <name type="scientific">Marinomonas alcarazii</name>
    <dbReference type="NCBI Taxonomy" id="491949"/>
    <lineage>
        <taxon>Bacteria</taxon>
        <taxon>Pseudomonadati</taxon>
        <taxon>Pseudomonadota</taxon>
        <taxon>Gammaproteobacteria</taxon>
        <taxon>Oceanospirillales</taxon>
        <taxon>Oceanospirillaceae</taxon>
        <taxon>Marinomonas</taxon>
    </lineage>
</organism>
<reference evidence="11 12" key="1">
    <citation type="submission" date="2018-06" db="EMBL/GenBank/DDBJ databases">
        <title>Genomic Encyclopedia of Type Strains, Phase III (KMG-III): the genomes of soil and plant-associated and newly described type strains.</title>
        <authorList>
            <person name="Whitman W."/>
        </authorList>
    </citation>
    <scope>NUCLEOTIDE SEQUENCE [LARGE SCALE GENOMIC DNA]</scope>
    <source>
        <strain evidence="11 12">CECT 7730</strain>
    </source>
</reference>